<dbReference type="Pfam" id="PF01168">
    <property type="entry name" value="Ala_racemase_N"/>
    <property type="match status" value="1"/>
</dbReference>
<evidence type="ECO:0000256" key="2">
    <source>
        <dbReference type="ARBA" id="ARBA00022898"/>
    </source>
</evidence>
<feature type="active site" description="Proton acceptor; specific for D-alanine" evidence="4">
    <location>
        <position position="60"/>
    </location>
</feature>
<dbReference type="GO" id="GO:0008784">
    <property type="term" value="F:alanine racemase activity"/>
    <property type="evidence" value="ECO:0007669"/>
    <property type="project" value="UniProtKB-EC"/>
</dbReference>
<dbReference type="InterPro" id="IPR001608">
    <property type="entry name" value="Ala_racemase_N"/>
</dbReference>
<dbReference type="PROSITE" id="PS00395">
    <property type="entry name" value="ALANINE_RACEMASE"/>
    <property type="match status" value="1"/>
</dbReference>
<dbReference type="SUPFAM" id="SSF50621">
    <property type="entry name" value="Alanine racemase C-terminal domain-like"/>
    <property type="match status" value="1"/>
</dbReference>
<comment type="caution">
    <text evidence="6">The sequence shown here is derived from an EMBL/GenBank/DDBJ whole genome shotgun (WGS) entry which is preliminary data.</text>
</comment>
<comment type="function">
    <text evidence="4">Catalyzes the interconversion of L-alanine and D-alanine. May also act on other amino acids.</text>
</comment>
<comment type="cofactor">
    <cofactor evidence="1 4">
        <name>pyridoxal 5'-phosphate</name>
        <dbReference type="ChEBI" id="CHEBI:597326"/>
    </cofactor>
</comment>
<dbReference type="PRINTS" id="PR00992">
    <property type="entry name" value="ALARACEMASE"/>
</dbReference>
<dbReference type="HAMAP" id="MF_01201">
    <property type="entry name" value="Ala_racemase"/>
    <property type="match status" value="1"/>
</dbReference>
<name>A0ABU0FYM0_9BACI</name>
<evidence type="ECO:0000313" key="6">
    <source>
        <dbReference type="EMBL" id="MDQ0415039.1"/>
    </source>
</evidence>
<keyword evidence="2 4" id="KW-0663">Pyridoxal phosphate</keyword>
<evidence type="ECO:0000256" key="1">
    <source>
        <dbReference type="ARBA" id="ARBA00001933"/>
    </source>
</evidence>
<feature type="binding site" evidence="4">
    <location>
        <position position="157"/>
    </location>
    <ligand>
        <name>substrate</name>
    </ligand>
</feature>
<dbReference type="Pfam" id="PF00842">
    <property type="entry name" value="Ala_racemase_C"/>
    <property type="match status" value="1"/>
</dbReference>
<feature type="active site" description="Proton acceptor; specific for L-alanine" evidence="4">
    <location>
        <position position="286"/>
    </location>
</feature>
<dbReference type="InterPro" id="IPR029066">
    <property type="entry name" value="PLP-binding_barrel"/>
</dbReference>
<dbReference type="Gene3D" id="2.40.37.10">
    <property type="entry name" value="Lyase, Ornithine Decarboxylase, Chain A, domain 1"/>
    <property type="match status" value="1"/>
</dbReference>
<dbReference type="Proteomes" id="UP001242313">
    <property type="component" value="Unassembled WGS sequence"/>
</dbReference>
<keyword evidence="3 4" id="KW-0413">Isomerase</keyword>
<sequence length="409" mass="45492">MIIKIIEITLGLKEVEFSVEEQRFFFRDTWAEVDLDRIQNNLTEISAHLSKDVEIIAVVKANAYGHGDFQVAEVALKAGASMLAVAFMDEALALREKGITAPILVLGASRPGDVNIAAEAGIILTVFQKEWLKQAQKILKKDAALFLHLKIDTGMGRLGIRTEGELKAMERLIEEDPRLQLHGIYTHFATADELDDTYFNRQLSLFKDMLSIMNQQPPVVHTSNSAAALMHPAARFNAVRIGIVMYGLAPSVKIAPELPVVLQEAFTLHSRIVHVKKLEKGDKVSYGATYEAPEKIWVGTLPIGYADGWIRRLQGQEVLVDGKRSPIIGRICMDQCMVRLPYEVPVGTVATLIGSQEQESISINEIACKLETINYEVPCIITARVPRLYMQNGKLVSLSNPLLEENSKY</sequence>
<dbReference type="InterPro" id="IPR000821">
    <property type="entry name" value="Ala_racemase"/>
</dbReference>
<evidence type="ECO:0000259" key="5">
    <source>
        <dbReference type="SMART" id="SM01005"/>
    </source>
</evidence>
<dbReference type="CDD" id="cd00430">
    <property type="entry name" value="PLPDE_III_AR"/>
    <property type="match status" value="1"/>
</dbReference>
<organism evidence="6 7">
    <name type="scientific">Mesobacillus stamsii</name>
    <dbReference type="NCBI Taxonomy" id="225347"/>
    <lineage>
        <taxon>Bacteria</taxon>
        <taxon>Bacillati</taxon>
        <taxon>Bacillota</taxon>
        <taxon>Bacilli</taxon>
        <taxon>Bacillales</taxon>
        <taxon>Bacillaceae</taxon>
        <taxon>Mesobacillus</taxon>
    </lineage>
</organism>
<protein>
    <recommendedName>
        <fullName evidence="4">Alanine racemase</fullName>
        <ecNumber evidence="4">5.1.1.1</ecNumber>
    </recommendedName>
</protein>
<dbReference type="InterPro" id="IPR011079">
    <property type="entry name" value="Ala_racemase_C"/>
</dbReference>
<dbReference type="PANTHER" id="PTHR30511">
    <property type="entry name" value="ALANINE RACEMASE"/>
    <property type="match status" value="1"/>
</dbReference>
<evidence type="ECO:0000256" key="3">
    <source>
        <dbReference type="ARBA" id="ARBA00023235"/>
    </source>
</evidence>
<dbReference type="EMBL" id="JAUSUN010000024">
    <property type="protein sequence ID" value="MDQ0415039.1"/>
    <property type="molecule type" value="Genomic_DNA"/>
</dbReference>
<dbReference type="InterPro" id="IPR009006">
    <property type="entry name" value="Ala_racemase/Decarboxylase_C"/>
</dbReference>
<dbReference type="PANTHER" id="PTHR30511:SF0">
    <property type="entry name" value="ALANINE RACEMASE, CATABOLIC-RELATED"/>
    <property type="match status" value="1"/>
</dbReference>
<dbReference type="InterPro" id="IPR020622">
    <property type="entry name" value="Ala_racemase_pyridoxalP-BS"/>
</dbReference>
<gene>
    <name evidence="6" type="ORF">J2S25_003251</name>
</gene>
<dbReference type="NCBIfam" id="TIGR00492">
    <property type="entry name" value="alr"/>
    <property type="match status" value="1"/>
</dbReference>
<comment type="catalytic activity">
    <reaction evidence="4">
        <text>L-alanine = D-alanine</text>
        <dbReference type="Rhea" id="RHEA:20249"/>
        <dbReference type="ChEBI" id="CHEBI:57416"/>
        <dbReference type="ChEBI" id="CHEBI:57972"/>
        <dbReference type="EC" id="5.1.1.1"/>
    </reaction>
</comment>
<evidence type="ECO:0000256" key="4">
    <source>
        <dbReference type="HAMAP-Rule" id="MF_01201"/>
    </source>
</evidence>
<keyword evidence="7" id="KW-1185">Reference proteome</keyword>
<dbReference type="EC" id="5.1.1.1" evidence="4"/>
<comment type="pathway">
    <text evidence="4">Amino-acid biosynthesis; D-alanine biosynthesis; D-alanine from L-alanine: step 1/1.</text>
</comment>
<evidence type="ECO:0000313" key="7">
    <source>
        <dbReference type="Proteomes" id="UP001242313"/>
    </source>
</evidence>
<reference evidence="6 7" key="1">
    <citation type="submission" date="2023-07" db="EMBL/GenBank/DDBJ databases">
        <title>Genomic Encyclopedia of Type Strains, Phase IV (KMG-IV): sequencing the most valuable type-strain genomes for metagenomic binning, comparative biology and taxonomic classification.</title>
        <authorList>
            <person name="Goeker M."/>
        </authorList>
    </citation>
    <scope>NUCLEOTIDE SEQUENCE [LARGE SCALE GENOMIC DNA]</scope>
    <source>
        <strain evidence="6 7">DSM 19598</strain>
    </source>
</reference>
<dbReference type="SUPFAM" id="SSF51419">
    <property type="entry name" value="PLP-binding barrel"/>
    <property type="match status" value="1"/>
</dbReference>
<feature type="modified residue" description="N6-(pyridoxal phosphate)lysine" evidence="4">
    <location>
        <position position="60"/>
    </location>
</feature>
<feature type="domain" description="Alanine racemase C-terminal" evidence="5">
    <location>
        <begin position="265"/>
        <end position="390"/>
    </location>
</feature>
<feature type="binding site" evidence="4">
    <location>
        <position position="333"/>
    </location>
    <ligand>
        <name>substrate</name>
    </ligand>
</feature>
<dbReference type="Gene3D" id="3.20.20.10">
    <property type="entry name" value="Alanine racemase"/>
    <property type="match status" value="1"/>
</dbReference>
<dbReference type="SMART" id="SM01005">
    <property type="entry name" value="Ala_racemase_C"/>
    <property type="match status" value="1"/>
</dbReference>
<proteinExistence type="inferred from homology"/>
<comment type="similarity">
    <text evidence="4">Belongs to the alanine racemase family.</text>
</comment>
<accession>A0ABU0FYM0</accession>